<sequence>MNKLCELMGIPLIDHVIVG</sequence>
<name>A0AAE4I4N5_9ENTE</name>
<reference evidence="1" key="1">
    <citation type="submission" date="2023-03" db="EMBL/GenBank/DDBJ databases">
        <authorList>
            <person name="Shen W."/>
            <person name="Cai J."/>
        </authorList>
    </citation>
    <scope>NUCLEOTIDE SEQUENCE</scope>
    <source>
        <strain evidence="1">P69-2</strain>
    </source>
</reference>
<protein>
    <submittedName>
        <fullName evidence="1">Uncharacterized protein</fullName>
    </submittedName>
</protein>
<dbReference type="Proteomes" id="UP001180842">
    <property type="component" value="Unassembled WGS sequence"/>
</dbReference>
<evidence type="ECO:0000313" key="1">
    <source>
        <dbReference type="EMBL" id="MDT2737819.1"/>
    </source>
</evidence>
<evidence type="ECO:0000313" key="2">
    <source>
        <dbReference type="Proteomes" id="UP001180842"/>
    </source>
</evidence>
<gene>
    <name evidence="1" type="ORF">P7H00_11930</name>
</gene>
<dbReference type="AlphaFoldDB" id="A0AAE4I4N5"/>
<accession>A0AAE4I4N5</accession>
<dbReference type="EMBL" id="JARQAI010000021">
    <property type="protein sequence ID" value="MDT2737819.1"/>
    <property type="molecule type" value="Genomic_DNA"/>
</dbReference>
<dbReference type="RefSeq" id="WP_237052231.1">
    <property type="nucleotide sequence ID" value="NZ_JARQAI010000021.1"/>
</dbReference>
<organism evidence="1 2">
    <name type="scientific">Enterococcus pseudoavium</name>
    <dbReference type="NCBI Taxonomy" id="44007"/>
    <lineage>
        <taxon>Bacteria</taxon>
        <taxon>Bacillati</taxon>
        <taxon>Bacillota</taxon>
        <taxon>Bacilli</taxon>
        <taxon>Lactobacillales</taxon>
        <taxon>Enterococcaceae</taxon>
        <taxon>Enterococcus</taxon>
    </lineage>
</organism>
<proteinExistence type="predicted"/>
<comment type="caution">
    <text evidence="1">The sequence shown here is derived from an EMBL/GenBank/DDBJ whole genome shotgun (WGS) entry which is preliminary data.</text>
</comment>